<organism evidence="8">
    <name type="scientific">Cacopsylla melanoneura</name>
    <dbReference type="NCBI Taxonomy" id="428564"/>
    <lineage>
        <taxon>Eukaryota</taxon>
        <taxon>Metazoa</taxon>
        <taxon>Ecdysozoa</taxon>
        <taxon>Arthropoda</taxon>
        <taxon>Hexapoda</taxon>
        <taxon>Insecta</taxon>
        <taxon>Pterygota</taxon>
        <taxon>Neoptera</taxon>
        <taxon>Paraneoptera</taxon>
        <taxon>Hemiptera</taxon>
        <taxon>Sternorrhyncha</taxon>
        <taxon>Psylloidea</taxon>
        <taxon>Psyllidae</taxon>
        <taxon>Psyllinae</taxon>
        <taxon>Cacopsylla</taxon>
    </lineage>
</organism>
<dbReference type="Pfam" id="PF02574">
    <property type="entry name" value="S-methyl_trans"/>
    <property type="match status" value="1"/>
</dbReference>
<dbReference type="GO" id="GO:0046872">
    <property type="term" value="F:metal ion binding"/>
    <property type="evidence" value="ECO:0007669"/>
    <property type="project" value="UniProtKB-KW"/>
</dbReference>
<dbReference type="PANTHER" id="PTHR46015:SF1">
    <property type="entry name" value="HOMOCYSTEINE S-METHYLTRANSFERASE-LIKE ISOFORM 1"/>
    <property type="match status" value="1"/>
</dbReference>
<evidence type="ECO:0000256" key="4">
    <source>
        <dbReference type="ARBA" id="ARBA00022833"/>
    </source>
</evidence>
<dbReference type="GO" id="GO:0032259">
    <property type="term" value="P:methylation"/>
    <property type="evidence" value="ECO:0007669"/>
    <property type="project" value="UniProtKB-KW"/>
</dbReference>
<evidence type="ECO:0000256" key="6">
    <source>
        <dbReference type="PROSITE-ProRule" id="PRU00333"/>
    </source>
</evidence>
<dbReference type="GO" id="GO:0008898">
    <property type="term" value="F:S-adenosylmethionine-homocysteine S-methyltransferase activity"/>
    <property type="evidence" value="ECO:0007669"/>
    <property type="project" value="TreeGrafter"/>
</dbReference>
<keyword evidence="4" id="KW-0862">Zinc</keyword>
<reference evidence="8" key="1">
    <citation type="submission" date="2021-05" db="EMBL/GenBank/DDBJ databases">
        <authorList>
            <person name="Alioto T."/>
            <person name="Alioto T."/>
            <person name="Gomez Garrido J."/>
        </authorList>
    </citation>
    <scope>NUCLEOTIDE SEQUENCE</scope>
</reference>
<evidence type="ECO:0000313" key="8">
    <source>
        <dbReference type="EMBL" id="CAG6736940.1"/>
    </source>
</evidence>
<evidence type="ECO:0000256" key="2">
    <source>
        <dbReference type="ARBA" id="ARBA00022679"/>
    </source>
</evidence>
<dbReference type="GO" id="GO:0009086">
    <property type="term" value="P:methionine biosynthetic process"/>
    <property type="evidence" value="ECO:0007669"/>
    <property type="project" value="TreeGrafter"/>
</dbReference>
<comment type="pathway">
    <text evidence="5">Amino-acid biosynthesis; L-methionine biosynthesis via de novo pathway.</text>
</comment>
<name>A0A8D8YXB5_9HEMI</name>
<comment type="caution">
    <text evidence="6">Lacks conserved residue(s) required for the propagation of feature annotation.</text>
</comment>
<dbReference type="SUPFAM" id="SSF82282">
    <property type="entry name" value="Homocysteine S-methyltransferase"/>
    <property type="match status" value="1"/>
</dbReference>
<dbReference type="Gene3D" id="3.20.20.330">
    <property type="entry name" value="Homocysteine-binding-like domain"/>
    <property type="match status" value="1"/>
</dbReference>
<evidence type="ECO:0000256" key="5">
    <source>
        <dbReference type="ARBA" id="ARBA00034478"/>
    </source>
</evidence>
<dbReference type="InterPro" id="IPR051486">
    <property type="entry name" value="Hcy_S-methyltransferase"/>
</dbReference>
<dbReference type="EMBL" id="HBUF01401258">
    <property type="protein sequence ID" value="CAG6736940.1"/>
    <property type="molecule type" value="Transcribed_RNA"/>
</dbReference>
<feature type="domain" description="Hcy-binding" evidence="7">
    <location>
        <begin position="1"/>
        <end position="273"/>
    </location>
</feature>
<sequence>MSMKRVKLLDGSFTKQVSKHAVNDIKGHKLWSSVYLITEPEACIETHRDFIRAGVDIIESCCYQANQENLSTLGYSNQDILNNLKKSVELMNVAKQRENNDHIETAGCVGPYGTVLRDGSEYSGHYVDSMTEADLMDWHRPKIQSLVEAGVDYLALETIPAEKEALALVKLLREFPEQKAWLSFSCKDEYHTSHGEPLSSVVSSCLQANPTQIQAVGVNCIRPKHVSTLIRNIKQNHPTVQTIAYPNKGNEWDSVNMKWLETGTENEDMPLGR</sequence>
<dbReference type="InterPro" id="IPR036589">
    <property type="entry name" value="HCY_dom_sf"/>
</dbReference>
<dbReference type="PROSITE" id="PS50970">
    <property type="entry name" value="HCY"/>
    <property type="match status" value="1"/>
</dbReference>
<keyword evidence="3" id="KW-0479">Metal-binding</keyword>
<accession>A0A8D8YXB5</accession>
<evidence type="ECO:0000259" key="7">
    <source>
        <dbReference type="PROSITE" id="PS50970"/>
    </source>
</evidence>
<protein>
    <submittedName>
        <fullName evidence="8">Homocysteine S-methyltransferase YbgG</fullName>
    </submittedName>
</protein>
<dbReference type="PANTHER" id="PTHR46015">
    <property type="entry name" value="ZGC:172121"/>
    <property type="match status" value="1"/>
</dbReference>
<dbReference type="GO" id="GO:0033528">
    <property type="term" value="P:S-methylmethionine cycle"/>
    <property type="evidence" value="ECO:0007669"/>
    <property type="project" value="TreeGrafter"/>
</dbReference>
<dbReference type="NCBIfam" id="NF007020">
    <property type="entry name" value="PRK09485.1"/>
    <property type="match status" value="1"/>
</dbReference>
<keyword evidence="1 8" id="KW-0489">Methyltransferase</keyword>
<dbReference type="InterPro" id="IPR003726">
    <property type="entry name" value="HCY_dom"/>
</dbReference>
<proteinExistence type="predicted"/>
<keyword evidence="2 8" id="KW-0808">Transferase</keyword>
<dbReference type="AlphaFoldDB" id="A0A8D8YXB5"/>
<evidence type="ECO:0000256" key="3">
    <source>
        <dbReference type="ARBA" id="ARBA00022723"/>
    </source>
</evidence>
<evidence type="ECO:0000256" key="1">
    <source>
        <dbReference type="ARBA" id="ARBA00022603"/>
    </source>
</evidence>